<proteinExistence type="inferred from homology"/>
<evidence type="ECO:0000256" key="4">
    <source>
        <dbReference type="ARBA" id="ARBA00022490"/>
    </source>
</evidence>
<dbReference type="InterPro" id="IPR002194">
    <property type="entry name" value="Chaperonin_TCP-1_CS"/>
</dbReference>
<dbReference type="InterPro" id="IPR054827">
    <property type="entry name" value="thermosome_alpha"/>
</dbReference>
<comment type="catalytic activity">
    <reaction evidence="8">
        <text>ATP + H2O = ADP + phosphate + H(+)</text>
        <dbReference type="Rhea" id="RHEA:13065"/>
        <dbReference type="ChEBI" id="CHEBI:15377"/>
        <dbReference type="ChEBI" id="CHEBI:15378"/>
        <dbReference type="ChEBI" id="CHEBI:30616"/>
        <dbReference type="ChEBI" id="CHEBI:43474"/>
        <dbReference type="ChEBI" id="CHEBI:456216"/>
    </reaction>
</comment>
<evidence type="ECO:0000313" key="13">
    <source>
        <dbReference type="Proteomes" id="UP001158576"/>
    </source>
</evidence>
<evidence type="ECO:0000256" key="10">
    <source>
        <dbReference type="RuleBase" id="RU004192"/>
    </source>
</evidence>
<evidence type="ECO:0000256" key="1">
    <source>
        <dbReference type="ARBA" id="ARBA00004496"/>
    </source>
</evidence>
<dbReference type="PRINTS" id="PR00304">
    <property type="entry name" value="TCOMPLEXTCP1"/>
</dbReference>
<dbReference type="InterPro" id="IPR017998">
    <property type="entry name" value="Chaperone_TCP-1"/>
</dbReference>
<dbReference type="PROSITE" id="PS00995">
    <property type="entry name" value="TCP1_3"/>
    <property type="match status" value="1"/>
</dbReference>
<keyword evidence="5 9" id="KW-0547">Nucleotide-binding</keyword>
<dbReference type="PANTHER" id="PTHR11353">
    <property type="entry name" value="CHAPERONIN"/>
    <property type="match status" value="1"/>
</dbReference>
<dbReference type="NCBIfam" id="NF041082">
    <property type="entry name" value="thermosome_alpha"/>
    <property type="match status" value="1"/>
</dbReference>
<keyword evidence="6 9" id="KW-0067">ATP-binding</keyword>
<sequence>MTAGNAAAPAKAPVGKLGEGAFKDKEKPTHIRMSNIEAAKAVADAVRTSLGPKGMDKMIKDDKGNVTITNDGATILQRMKVLHPAARMLVELSKAQDIEAGDGTTTVVVVCGALLEAAKKLLSHGIHPTKISDAFQRAASEAFNVIETMKIEFDLSNKEAMMKACATSLSSKVINTHSLHMSELCSNAVLKVADPEKNSLDLKDIKIVAKVGGTLDDTELVDGLCLDSNAMGTTRRMEKAKVALIQFQLSPPKTDMENQVVINDYSQMDRVLKEERQYTLNLVKAIKKSGANVLLVQKSILRDAISDLAIHYLNKLKIMVIKDIERTDVPFICKTLGCHPVASADHFTPEALANVDLVEEISIGGESNCTKFTGIQNAGKTVSLLIRASNENLLAEADRSIHDALCVLRCLVKKRALVAGGGAVESELALKLGQRAKEIGGVDGYCLQRYAEAMEVVPYTLAENAALNPIEVVTELRKRHNAGENSAGINVRKAGVSDMQREDVLQPMLVSTSMITLATETVRSILKIDDIVNVVGRG</sequence>
<evidence type="ECO:0000256" key="6">
    <source>
        <dbReference type="ARBA" id="ARBA00022840"/>
    </source>
</evidence>
<accession>A0ABN7SV79</accession>
<dbReference type="Proteomes" id="UP001158576">
    <property type="component" value="Chromosome 1"/>
</dbReference>
<dbReference type="SUPFAM" id="SSF52029">
    <property type="entry name" value="GroEL apical domain-like"/>
    <property type="match status" value="1"/>
</dbReference>
<evidence type="ECO:0000256" key="7">
    <source>
        <dbReference type="ARBA" id="ARBA00023186"/>
    </source>
</evidence>
<protein>
    <recommendedName>
        <fullName evidence="3 10">T-complex protein 1 subunit delta</fullName>
    </recommendedName>
</protein>
<keyword evidence="4" id="KW-0963">Cytoplasm</keyword>
<dbReference type="Gene3D" id="1.10.560.10">
    <property type="entry name" value="GroEL-like equatorial domain"/>
    <property type="match status" value="1"/>
</dbReference>
<dbReference type="PROSITE" id="PS00750">
    <property type="entry name" value="TCP1_1"/>
    <property type="match status" value="1"/>
</dbReference>
<comment type="similarity">
    <text evidence="2 9">Belongs to the TCP-1 chaperonin family.</text>
</comment>
<feature type="compositionally biased region" description="Low complexity" evidence="11">
    <location>
        <begin position="1"/>
        <end position="16"/>
    </location>
</feature>
<evidence type="ECO:0000256" key="8">
    <source>
        <dbReference type="ARBA" id="ARBA00049360"/>
    </source>
</evidence>
<dbReference type="InterPro" id="IPR012717">
    <property type="entry name" value="Chap_CCT_delta"/>
</dbReference>
<dbReference type="InterPro" id="IPR053374">
    <property type="entry name" value="TCP-1_chaperonin"/>
</dbReference>
<evidence type="ECO:0000313" key="12">
    <source>
        <dbReference type="EMBL" id="CAG5105847.1"/>
    </source>
</evidence>
<dbReference type="CDD" id="cd03338">
    <property type="entry name" value="TCP1_delta"/>
    <property type="match status" value="1"/>
</dbReference>
<evidence type="ECO:0000256" key="11">
    <source>
        <dbReference type="SAM" id="MobiDB-lite"/>
    </source>
</evidence>
<evidence type="ECO:0000256" key="3">
    <source>
        <dbReference type="ARBA" id="ARBA00016107"/>
    </source>
</evidence>
<comment type="subcellular location">
    <subcellularLocation>
        <location evidence="1">Cytoplasm</location>
    </subcellularLocation>
</comment>
<reference evidence="12 13" key="1">
    <citation type="submission" date="2021-04" db="EMBL/GenBank/DDBJ databases">
        <authorList>
            <person name="Bliznina A."/>
        </authorList>
    </citation>
    <scope>NUCLEOTIDE SEQUENCE [LARGE SCALE GENOMIC DNA]</scope>
</reference>
<dbReference type="EMBL" id="OU015566">
    <property type="protein sequence ID" value="CAG5105847.1"/>
    <property type="molecule type" value="Genomic_DNA"/>
</dbReference>
<dbReference type="NCBIfam" id="TIGR02342">
    <property type="entry name" value="chap_CCT_delta"/>
    <property type="match status" value="1"/>
</dbReference>
<feature type="region of interest" description="Disordered" evidence="11">
    <location>
        <begin position="1"/>
        <end position="22"/>
    </location>
</feature>
<dbReference type="PROSITE" id="PS00751">
    <property type="entry name" value="TCP1_2"/>
    <property type="match status" value="1"/>
</dbReference>
<dbReference type="Gene3D" id="3.30.260.10">
    <property type="entry name" value="TCP-1-like chaperonin intermediate domain"/>
    <property type="match status" value="1"/>
</dbReference>
<evidence type="ECO:0000256" key="9">
    <source>
        <dbReference type="RuleBase" id="RU004187"/>
    </source>
</evidence>
<dbReference type="InterPro" id="IPR027413">
    <property type="entry name" value="GROEL-like_equatorial_sf"/>
</dbReference>
<gene>
    <name evidence="12" type="ORF">OKIOD_LOCUS11272</name>
</gene>
<evidence type="ECO:0000256" key="2">
    <source>
        <dbReference type="ARBA" id="ARBA00008020"/>
    </source>
</evidence>
<dbReference type="InterPro" id="IPR027410">
    <property type="entry name" value="TCP-1-like_intermed_sf"/>
</dbReference>
<dbReference type="InterPro" id="IPR002423">
    <property type="entry name" value="Cpn60/GroEL/TCP-1"/>
</dbReference>
<name>A0ABN7SV79_OIKDI</name>
<dbReference type="Gene3D" id="3.50.7.10">
    <property type="entry name" value="GroEL"/>
    <property type="match status" value="1"/>
</dbReference>
<dbReference type="Pfam" id="PF00118">
    <property type="entry name" value="Cpn60_TCP1"/>
    <property type="match status" value="1"/>
</dbReference>
<organism evidence="12 13">
    <name type="scientific">Oikopleura dioica</name>
    <name type="common">Tunicate</name>
    <dbReference type="NCBI Taxonomy" id="34765"/>
    <lineage>
        <taxon>Eukaryota</taxon>
        <taxon>Metazoa</taxon>
        <taxon>Chordata</taxon>
        <taxon>Tunicata</taxon>
        <taxon>Appendicularia</taxon>
        <taxon>Copelata</taxon>
        <taxon>Oikopleuridae</taxon>
        <taxon>Oikopleura</taxon>
    </lineage>
</organism>
<evidence type="ECO:0000256" key="5">
    <source>
        <dbReference type="ARBA" id="ARBA00022741"/>
    </source>
</evidence>
<dbReference type="InterPro" id="IPR027409">
    <property type="entry name" value="GroEL-like_apical_dom_sf"/>
</dbReference>
<keyword evidence="7 9" id="KW-0143">Chaperone</keyword>
<dbReference type="SUPFAM" id="SSF48592">
    <property type="entry name" value="GroEL equatorial domain-like"/>
    <property type="match status" value="1"/>
</dbReference>
<dbReference type="SUPFAM" id="SSF54849">
    <property type="entry name" value="GroEL-intermediate domain like"/>
    <property type="match status" value="1"/>
</dbReference>
<dbReference type="NCBIfam" id="NF041083">
    <property type="entry name" value="thermosome_beta"/>
    <property type="match status" value="1"/>
</dbReference>
<keyword evidence="13" id="KW-1185">Reference proteome</keyword>